<dbReference type="PRINTS" id="PR00352">
    <property type="entry name" value="3FE4SFRDOXIN"/>
</dbReference>
<keyword evidence="4" id="KW-0408">Iron</keyword>
<evidence type="ECO:0000313" key="7">
    <source>
        <dbReference type="EMBL" id="CAB4827773.1"/>
    </source>
</evidence>
<dbReference type="Pfam" id="PF13370">
    <property type="entry name" value="Fer4_13"/>
    <property type="match status" value="1"/>
</dbReference>
<dbReference type="GO" id="GO:0051536">
    <property type="term" value="F:iron-sulfur cluster binding"/>
    <property type="evidence" value="ECO:0007669"/>
    <property type="project" value="UniProtKB-KW"/>
</dbReference>
<accession>A0A6J7EEL2</accession>
<keyword evidence="1" id="KW-0813">Transport</keyword>
<dbReference type="SUPFAM" id="SSF54862">
    <property type="entry name" value="4Fe-4S ferredoxins"/>
    <property type="match status" value="1"/>
</dbReference>
<evidence type="ECO:0000256" key="5">
    <source>
        <dbReference type="ARBA" id="ARBA00023014"/>
    </source>
</evidence>
<dbReference type="EMBL" id="CAFABE010000034">
    <property type="protein sequence ID" value="CAB4827773.1"/>
    <property type="molecule type" value="Genomic_DNA"/>
</dbReference>
<dbReference type="Gene3D" id="3.30.70.20">
    <property type="match status" value="1"/>
</dbReference>
<dbReference type="InterPro" id="IPR051269">
    <property type="entry name" value="Fe-S_cluster_ET"/>
</dbReference>
<evidence type="ECO:0000256" key="2">
    <source>
        <dbReference type="ARBA" id="ARBA00022723"/>
    </source>
</evidence>
<evidence type="ECO:0000313" key="8">
    <source>
        <dbReference type="EMBL" id="CAB4879710.1"/>
    </source>
</evidence>
<dbReference type="GO" id="GO:0009055">
    <property type="term" value="F:electron transfer activity"/>
    <property type="evidence" value="ECO:0007669"/>
    <property type="project" value="InterPro"/>
</dbReference>
<keyword evidence="2" id="KW-0479">Metal-binding</keyword>
<dbReference type="EMBL" id="CAFBLT010000001">
    <property type="protein sequence ID" value="CAB4879710.1"/>
    <property type="molecule type" value="Genomic_DNA"/>
</dbReference>
<dbReference type="EMBL" id="CAFBPM010000007">
    <property type="protein sequence ID" value="CAB5020457.1"/>
    <property type="molecule type" value="Genomic_DNA"/>
</dbReference>
<reference evidence="8" key="1">
    <citation type="submission" date="2020-05" db="EMBL/GenBank/DDBJ databases">
        <authorList>
            <person name="Chiriac C."/>
            <person name="Salcher M."/>
            <person name="Ghai R."/>
            <person name="Kavagutti S V."/>
        </authorList>
    </citation>
    <scope>NUCLEOTIDE SEQUENCE</scope>
</reference>
<keyword evidence="3" id="KW-0249">Electron transport</keyword>
<dbReference type="InterPro" id="IPR017896">
    <property type="entry name" value="4Fe4S_Fe-S-bd"/>
</dbReference>
<evidence type="ECO:0000256" key="4">
    <source>
        <dbReference type="ARBA" id="ARBA00023004"/>
    </source>
</evidence>
<dbReference type="PANTHER" id="PTHR36923">
    <property type="entry name" value="FERREDOXIN"/>
    <property type="match status" value="1"/>
</dbReference>
<evidence type="ECO:0000256" key="3">
    <source>
        <dbReference type="ARBA" id="ARBA00022982"/>
    </source>
</evidence>
<sequence>MAEIRIDLEKCMGSGNCSYWAPGSFDLDDDGKVLVRDPATDEESRLVMAAEGCPVGAISIWHGERRIDQGAP</sequence>
<evidence type="ECO:0000256" key="1">
    <source>
        <dbReference type="ARBA" id="ARBA00022448"/>
    </source>
</evidence>
<keyword evidence="5" id="KW-0411">Iron-sulfur</keyword>
<feature type="domain" description="4Fe-4S ferredoxin-type" evidence="6">
    <location>
        <begin position="2"/>
        <end position="30"/>
    </location>
</feature>
<gene>
    <name evidence="7" type="ORF">UFOPK3164_00879</name>
    <name evidence="8" type="ORF">UFOPK3427_01418</name>
    <name evidence="9" type="ORF">UFOPK4112_00883</name>
</gene>
<dbReference type="InterPro" id="IPR001080">
    <property type="entry name" value="3Fe4S_ferredoxin"/>
</dbReference>
<dbReference type="PANTHER" id="PTHR36923:SF3">
    <property type="entry name" value="FERREDOXIN"/>
    <property type="match status" value="1"/>
</dbReference>
<proteinExistence type="predicted"/>
<name>A0A6J7EEL2_9ZZZZ</name>
<dbReference type="PROSITE" id="PS51379">
    <property type="entry name" value="4FE4S_FER_2"/>
    <property type="match status" value="1"/>
</dbReference>
<organism evidence="8">
    <name type="scientific">freshwater metagenome</name>
    <dbReference type="NCBI Taxonomy" id="449393"/>
    <lineage>
        <taxon>unclassified sequences</taxon>
        <taxon>metagenomes</taxon>
        <taxon>ecological metagenomes</taxon>
    </lineage>
</organism>
<protein>
    <submittedName>
        <fullName evidence="8">Unannotated protein</fullName>
    </submittedName>
</protein>
<dbReference type="AlphaFoldDB" id="A0A6J7EEL2"/>
<evidence type="ECO:0000313" key="9">
    <source>
        <dbReference type="EMBL" id="CAB5020457.1"/>
    </source>
</evidence>
<evidence type="ECO:0000259" key="6">
    <source>
        <dbReference type="PROSITE" id="PS51379"/>
    </source>
</evidence>
<dbReference type="GO" id="GO:0005506">
    <property type="term" value="F:iron ion binding"/>
    <property type="evidence" value="ECO:0007669"/>
    <property type="project" value="InterPro"/>
</dbReference>